<dbReference type="GO" id="GO:0005886">
    <property type="term" value="C:plasma membrane"/>
    <property type="evidence" value="ECO:0007669"/>
    <property type="project" value="UniProtKB-SubCell"/>
</dbReference>
<dbReference type="EMBL" id="AMQN01008070">
    <property type="status" value="NOT_ANNOTATED_CDS"/>
    <property type="molecule type" value="Genomic_DNA"/>
</dbReference>
<evidence type="ECO:0000256" key="7">
    <source>
        <dbReference type="ARBA" id="ARBA00023053"/>
    </source>
</evidence>
<dbReference type="PANTHER" id="PTHR42985:SF40">
    <property type="entry name" value="LD47995P-RELATED"/>
    <property type="match status" value="1"/>
</dbReference>
<keyword evidence="3" id="KW-0813">Transport</keyword>
<keyword evidence="10" id="KW-0739">Sodium transport</keyword>
<evidence type="ECO:0008006" key="17">
    <source>
        <dbReference type="Google" id="ProtNLM"/>
    </source>
</evidence>
<dbReference type="EMBL" id="KB302105">
    <property type="protein sequence ID" value="ELU04803.1"/>
    <property type="molecule type" value="Genomic_DNA"/>
</dbReference>
<keyword evidence="9 13" id="KW-0472">Membrane</keyword>
<dbReference type="STRING" id="283909.R7UFB4"/>
<keyword evidence="6 13" id="KW-1133">Transmembrane helix</keyword>
<dbReference type="OMA" id="TPTNEHE"/>
<keyword evidence="4" id="KW-1003">Cell membrane</keyword>
<evidence type="ECO:0000256" key="10">
    <source>
        <dbReference type="ARBA" id="ARBA00023201"/>
    </source>
</evidence>
<dbReference type="GO" id="GO:0006814">
    <property type="term" value="P:sodium ion transport"/>
    <property type="evidence" value="ECO:0007669"/>
    <property type="project" value="UniProtKB-KW"/>
</dbReference>
<sequence>MAVVATTYTALGGMRAVIWTDVFQAGIMLSGILAILIKGCMEVGGLSEAFHYMQSEGRIIGLSTSFDPRERLTVWGLVIGISAHWGFKYGLAQPSTQRYSATRSLRDARLCLLLSIPCVALMLSLSFLNGIVALAYFVREDCDPVLNGNIDSPNKILPYFVEIVFASNRGFMGLFLVTLYMVAFGVIGAAVAFLAAIMPGPVTQVVGSITGAASGPLYAIFILGGTSASANWQGALVGCGAGTAINLWIVLGSQSIPAFSPTLPPLSSDNCPMSNGTYTSANTTRVHVPLHGIQHMYAVSWLWYTLIGFLITLSVGWAASQIFNIACNQNKQKEMDVRLRLPWKAMLTFATLPPLGNEDDPCLDFEDAQKTPDEKDGMLTKDSQETHAF</sequence>
<evidence type="ECO:0000256" key="3">
    <source>
        <dbReference type="ARBA" id="ARBA00022448"/>
    </source>
</evidence>
<evidence type="ECO:0000313" key="14">
    <source>
        <dbReference type="EMBL" id="ELU04803.1"/>
    </source>
</evidence>
<feature type="transmembrane region" description="Helical" evidence="13">
    <location>
        <begin position="205"/>
        <end position="224"/>
    </location>
</feature>
<evidence type="ECO:0000256" key="4">
    <source>
        <dbReference type="ARBA" id="ARBA00022475"/>
    </source>
</evidence>
<dbReference type="PROSITE" id="PS50283">
    <property type="entry name" value="NA_SOLUT_SYMP_3"/>
    <property type="match status" value="1"/>
</dbReference>
<dbReference type="HOGENOM" id="CLU_018808_11_1_1"/>
<protein>
    <recommendedName>
        <fullName evidence="17">Sodium-dependent multivitamin transporter</fullName>
    </recommendedName>
</protein>
<comment type="similarity">
    <text evidence="2 11">Belongs to the sodium:solute symporter (SSF) (TC 2.A.21) family.</text>
</comment>
<proteinExistence type="inferred from homology"/>
<feature type="transmembrane region" description="Helical" evidence="13">
    <location>
        <begin position="301"/>
        <end position="323"/>
    </location>
</feature>
<keyword evidence="7" id="KW-0915">Sodium</keyword>
<dbReference type="OrthoDB" id="6142122at2759"/>
<organism evidence="14">
    <name type="scientific">Capitella teleta</name>
    <name type="common">Polychaete worm</name>
    <dbReference type="NCBI Taxonomy" id="283909"/>
    <lineage>
        <taxon>Eukaryota</taxon>
        <taxon>Metazoa</taxon>
        <taxon>Spiralia</taxon>
        <taxon>Lophotrochozoa</taxon>
        <taxon>Annelida</taxon>
        <taxon>Polychaeta</taxon>
        <taxon>Sedentaria</taxon>
        <taxon>Scolecida</taxon>
        <taxon>Capitellidae</taxon>
        <taxon>Capitella</taxon>
    </lineage>
</organism>
<feature type="transmembrane region" description="Helical" evidence="13">
    <location>
        <begin position="174"/>
        <end position="198"/>
    </location>
</feature>
<dbReference type="Proteomes" id="UP000014760">
    <property type="component" value="Unassembled WGS sequence"/>
</dbReference>
<evidence type="ECO:0000256" key="6">
    <source>
        <dbReference type="ARBA" id="ARBA00022989"/>
    </source>
</evidence>
<dbReference type="PANTHER" id="PTHR42985">
    <property type="entry name" value="SODIUM-COUPLED MONOCARBOXYLATE TRANSPORTER"/>
    <property type="match status" value="1"/>
</dbReference>
<comment type="subcellular location">
    <subcellularLocation>
        <location evidence="1">Cell membrane</location>
        <topology evidence="1">Multi-pass membrane protein</topology>
    </subcellularLocation>
</comment>
<keyword evidence="5 13" id="KW-0812">Transmembrane</keyword>
<feature type="transmembrane region" description="Helical" evidence="13">
    <location>
        <begin position="16"/>
        <end position="37"/>
    </location>
</feature>
<feature type="transmembrane region" description="Helical" evidence="13">
    <location>
        <begin position="72"/>
        <end position="91"/>
    </location>
</feature>
<dbReference type="InterPro" id="IPR001734">
    <property type="entry name" value="Na/solute_symporter"/>
</dbReference>
<feature type="transmembrane region" description="Helical" evidence="13">
    <location>
        <begin position="230"/>
        <end position="251"/>
    </location>
</feature>
<keyword evidence="8" id="KW-0406">Ion transport</keyword>
<feature type="region of interest" description="Disordered" evidence="12">
    <location>
        <begin position="360"/>
        <end position="389"/>
    </location>
</feature>
<dbReference type="InterPro" id="IPR051163">
    <property type="entry name" value="Sodium:Solute_Symporter_SSF"/>
</dbReference>
<evidence type="ECO:0000256" key="2">
    <source>
        <dbReference type="ARBA" id="ARBA00006434"/>
    </source>
</evidence>
<dbReference type="EnsemblMetazoa" id="CapteT201498">
    <property type="protein sequence ID" value="CapteP201498"/>
    <property type="gene ID" value="CapteG201498"/>
</dbReference>
<dbReference type="AlphaFoldDB" id="R7UFB4"/>
<feature type="transmembrane region" description="Helical" evidence="13">
    <location>
        <begin position="112"/>
        <end position="138"/>
    </location>
</feature>
<evidence type="ECO:0000256" key="13">
    <source>
        <dbReference type="SAM" id="Phobius"/>
    </source>
</evidence>
<dbReference type="GO" id="GO:0015293">
    <property type="term" value="F:symporter activity"/>
    <property type="evidence" value="ECO:0007669"/>
    <property type="project" value="TreeGrafter"/>
</dbReference>
<reference evidence="16" key="1">
    <citation type="submission" date="2012-12" db="EMBL/GenBank/DDBJ databases">
        <authorList>
            <person name="Hellsten U."/>
            <person name="Grimwood J."/>
            <person name="Chapman J.A."/>
            <person name="Shapiro H."/>
            <person name="Aerts A."/>
            <person name="Otillar R.P."/>
            <person name="Terry A.Y."/>
            <person name="Boore J.L."/>
            <person name="Simakov O."/>
            <person name="Marletaz F."/>
            <person name="Cho S.-J."/>
            <person name="Edsinger-Gonzales E."/>
            <person name="Havlak P."/>
            <person name="Kuo D.-H."/>
            <person name="Larsson T."/>
            <person name="Lv J."/>
            <person name="Arendt D."/>
            <person name="Savage R."/>
            <person name="Osoegawa K."/>
            <person name="de Jong P."/>
            <person name="Lindberg D.R."/>
            <person name="Seaver E.C."/>
            <person name="Weisblat D.A."/>
            <person name="Putnam N.H."/>
            <person name="Grigoriev I.V."/>
            <person name="Rokhsar D.S."/>
        </authorList>
    </citation>
    <scope>NUCLEOTIDE SEQUENCE</scope>
    <source>
        <strain evidence="16">I ESC-2004</strain>
    </source>
</reference>
<reference evidence="14 16" key="2">
    <citation type="journal article" date="2013" name="Nature">
        <title>Insights into bilaterian evolution from three spiralian genomes.</title>
        <authorList>
            <person name="Simakov O."/>
            <person name="Marletaz F."/>
            <person name="Cho S.J."/>
            <person name="Edsinger-Gonzales E."/>
            <person name="Havlak P."/>
            <person name="Hellsten U."/>
            <person name="Kuo D.H."/>
            <person name="Larsson T."/>
            <person name="Lv J."/>
            <person name="Arendt D."/>
            <person name="Savage R."/>
            <person name="Osoegawa K."/>
            <person name="de Jong P."/>
            <person name="Grimwood J."/>
            <person name="Chapman J.A."/>
            <person name="Shapiro H."/>
            <person name="Aerts A."/>
            <person name="Otillar R.P."/>
            <person name="Terry A.Y."/>
            <person name="Boore J.L."/>
            <person name="Grigoriev I.V."/>
            <person name="Lindberg D.R."/>
            <person name="Seaver E.C."/>
            <person name="Weisblat D.A."/>
            <person name="Putnam N.H."/>
            <person name="Rokhsar D.S."/>
        </authorList>
    </citation>
    <scope>NUCLEOTIDE SEQUENCE</scope>
    <source>
        <strain evidence="14 16">I ESC-2004</strain>
    </source>
</reference>
<dbReference type="Gene3D" id="1.20.1730.10">
    <property type="entry name" value="Sodium/glucose cotransporter"/>
    <property type="match status" value="1"/>
</dbReference>
<evidence type="ECO:0000256" key="11">
    <source>
        <dbReference type="RuleBase" id="RU362091"/>
    </source>
</evidence>
<feature type="compositionally biased region" description="Basic and acidic residues" evidence="12">
    <location>
        <begin position="367"/>
        <end position="389"/>
    </location>
</feature>
<evidence type="ECO:0000256" key="5">
    <source>
        <dbReference type="ARBA" id="ARBA00022692"/>
    </source>
</evidence>
<evidence type="ECO:0000256" key="12">
    <source>
        <dbReference type="SAM" id="MobiDB-lite"/>
    </source>
</evidence>
<evidence type="ECO:0000256" key="9">
    <source>
        <dbReference type="ARBA" id="ARBA00023136"/>
    </source>
</evidence>
<accession>R7UFB4</accession>
<evidence type="ECO:0000256" key="8">
    <source>
        <dbReference type="ARBA" id="ARBA00023065"/>
    </source>
</evidence>
<gene>
    <name evidence="14" type="ORF">CAPTEDRAFT_201498</name>
</gene>
<keyword evidence="16" id="KW-1185">Reference proteome</keyword>
<dbReference type="Pfam" id="PF00474">
    <property type="entry name" value="SSF"/>
    <property type="match status" value="1"/>
</dbReference>
<evidence type="ECO:0000313" key="15">
    <source>
        <dbReference type="EnsemblMetazoa" id="CapteP201498"/>
    </source>
</evidence>
<evidence type="ECO:0000313" key="16">
    <source>
        <dbReference type="Proteomes" id="UP000014760"/>
    </source>
</evidence>
<reference evidence="15" key="3">
    <citation type="submission" date="2015-06" db="UniProtKB">
        <authorList>
            <consortium name="EnsemblMetazoa"/>
        </authorList>
    </citation>
    <scope>IDENTIFICATION</scope>
</reference>
<evidence type="ECO:0000256" key="1">
    <source>
        <dbReference type="ARBA" id="ARBA00004651"/>
    </source>
</evidence>
<dbReference type="InterPro" id="IPR038377">
    <property type="entry name" value="Na/Glc_symporter_sf"/>
</dbReference>
<name>R7UFB4_CAPTE</name>